<dbReference type="InterPro" id="IPR010656">
    <property type="entry name" value="DctM"/>
</dbReference>
<evidence type="ECO:0000313" key="10">
    <source>
        <dbReference type="Proteomes" id="UP000033187"/>
    </source>
</evidence>
<comment type="subunit">
    <text evidence="7">The complex comprises the extracytoplasmic solute receptor protein and the two transmembrane proteins.</text>
</comment>
<feature type="transmembrane region" description="Helical" evidence="7">
    <location>
        <begin position="419"/>
        <end position="444"/>
    </location>
</feature>
<dbReference type="KEGG" id="fiy:BN1229_v1_2921"/>
<dbReference type="PANTHER" id="PTHR33362:SF7">
    <property type="entry name" value="SLL1103 PROTEIN"/>
    <property type="match status" value="1"/>
</dbReference>
<gene>
    <name evidence="9" type="ORF">YBN1229_v1_2921</name>
</gene>
<comment type="subcellular location">
    <subcellularLocation>
        <location evidence="1 7">Cell inner membrane</location>
        <topology evidence="1 7">Multi-pass membrane protein</topology>
    </subcellularLocation>
</comment>
<dbReference type="Proteomes" id="UP000033187">
    <property type="component" value="Chromosome 1"/>
</dbReference>
<evidence type="ECO:0000256" key="4">
    <source>
        <dbReference type="ARBA" id="ARBA00022692"/>
    </source>
</evidence>
<sequence>MAHNKRVFPQMENDVLAMLMVGGFFLLLITGIPVGISLAVSGLVCGYLGFGPGLFNLLPARVYGVVTNYTLLALPLFIFMGVMLEKSRLAEDLLETIGLAMGGLRGGMALAIILVGVLMGASSGIVGATVVTAGLIALRPLIKRGYDHGVSCGVICASGTLGQIIPPSLVLILLADIMGESVGTLFAAALFPGLLLSGLFVLYVLGLGLLAPKTVPAIPQDERQALSRGELAKRLVKVVLPPIGLVIAVLGSIIGGVAAPTEAASLGAFGSALLALASGRLSWNVLRQVSRATLSTSAMVFFILICSQPFSLSFRGLGGEHMVQEMFAFVPGGLEGQILFLMLILFVLGFFLEWIEISYIALPMFLPIFASAGVDMTWIAILVAVNLQTSFLTPPFGWALFFLKGVAPPEITTGDIYRGVVPFIMIQLVGLSMLFFFPGIATWLPNAIGW</sequence>
<feature type="transmembrane region" description="Helical" evidence="7">
    <location>
        <begin position="298"/>
        <end position="318"/>
    </location>
</feature>
<reference evidence="10" key="1">
    <citation type="submission" date="2015-02" db="EMBL/GenBank/DDBJ databases">
        <authorList>
            <person name="Chooi Y.-H."/>
        </authorList>
    </citation>
    <scope>NUCLEOTIDE SEQUENCE [LARGE SCALE GENOMIC DNA]</scope>
    <source>
        <strain evidence="10">strain Y</strain>
    </source>
</reference>
<feature type="transmembrane region" description="Helical" evidence="7">
    <location>
        <begin position="338"/>
        <end position="355"/>
    </location>
</feature>
<feature type="transmembrane region" description="Helical" evidence="7">
    <location>
        <begin position="21"/>
        <end position="50"/>
    </location>
</feature>
<feature type="domain" description="TRAP C4-dicarboxylate transport system permease DctM subunit" evidence="8">
    <location>
        <begin position="22"/>
        <end position="439"/>
    </location>
</feature>
<feature type="transmembrane region" description="Helical" evidence="7">
    <location>
        <begin position="186"/>
        <end position="210"/>
    </location>
</feature>
<keyword evidence="5 7" id="KW-1133">Transmembrane helix</keyword>
<protein>
    <recommendedName>
        <fullName evidence="7">TRAP transporter large permease protein</fullName>
    </recommendedName>
</protein>
<keyword evidence="3 7" id="KW-0997">Cell inner membrane</keyword>
<keyword evidence="4 7" id="KW-0812">Transmembrane</keyword>
<dbReference type="GO" id="GO:0005886">
    <property type="term" value="C:plasma membrane"/>
    <property type="evidence" value="ECO:0007669"/>
    <property type="project" value="UniProtKB-SubCell"/>
</dbReference>
<evidence type="ECO:0000256" key="6">
    <source>
        <dbReference type="ARBA" id="ARBA00023136"/>
    </source>
</evidence>
<organism evidence="9 10">
    <name type="scientific">Candidatus Filomicrobium marinum</name>
    <dbReference type="NCBI Taxonomy" id="1608628"/>
    <lineage>
        <taxon>Bacteria</taxon>
        <taxon>Pseudomonadati</taxon>
        <taxon>Pseudomonadota</taxon>
        <taxon>Alphaproteobacteria</taxon>
        <taxon>Hyphomicrobiales</taxon>
        <taxon>Hyphomicrobiaceae</taxon>
        <taxon>Filomicrobium</taxon>
    </lineage>
</organism>
<evidence type="ECO:0000256" key="2">
    <source>
        <dbReference type="ARBA" id="ARBA00022475"/>
    </source>
</evidence>
<accession>A0A0D6JHR7</accession>
<dbReference type="PANTHER" id="PTHR33362">
    <property type="entry name" value="SIALIC ACID TRAP TRANSPORTER PERMEASE PROTEIN SIAT-RELATED"/>
    <property type="match status" value="1"/>
</dbReference>
<feature type="transmembrane region" description="Helical" evidence="7">
    <location>
        <begin position="362"/>
        <end position="385"/>
    </location>
</feature>
<comment type="similarity">
    <text evidence="7">Belongs to the TRAP transporter large permease family.</text>
</comment>
<evidence type="ECO:0000259" key="8">
    <source>
        <dbReference type="Pfam" id="PF06808"/>
    </source>
</evidence>
<dbReference type="Pfam" id="PF06808">
    <property type="entry name" value="DctM"/>
    <property type="match status" value="1"/>
</dbReference>
<feature type="transmembrane region" description="Helical" evidence="7">
    <location>
        <begin position="154"/>
        <end position="174"/>
    </location>
</feature>
<dbReference type="GO" id="GO:0022857">
    <property type="term" value="F:transmembrane transporter activity"/>
    <property type="evidence" value="ECO:0007669"/>
    <property type="project" value="UniProtKB-UniRule"/>
</dbReference>
<comment type="function">
    <text evidence="7">Part of the tripartite ATP-independent periplasmic (TRAP) transport system.</text>
</comment>
<dbReference type="EMBL" id="LN829119">
    <property type="protein sequence ID" value="CPR21142.1"/>
    <property type="molecule type" value="Genomic_DNA"/>
</dbReference>
<evidence type="ECO:0000256" key="3">
    <source>
        <dbReference type="ARBA" id="ARBA00022519"/>
    </source>
</evidence>
<name>A0A0D6JHR7_9HYPH</name>
<keyword evidence="6 7" id="KW-0472">Membrane</keyword>
<keyword evidence="2" id="KW-1003">Cell membrane</keyword>
<keyword evidence="7" id="KW-0813">Transport</keyword>
<evidence type="ECO:0000256" key="5">
    <source>
        <dbReference type="ARBA" id="ARBA00022989"/>
    </source>
</evidence>
<proteinExistence type="inferred from homology"/>
<dbReference type="InterPro" id="IPR004681">
    <property type="entry name" value="TRAP_DctM"/>
</dbReference>
<feature type="transmembrane region" description="Helical" evidence="7">
    <location>
        <begin position="62"/>
        <end position="84"/>
    </location>
</feature>
<feature type="transmembrane region" description="Helical" evidence="7">
    <location>
        <begin position="238"/>
        <end position="259"/>
    </location>
</feature>
<evidence type="ECO:0000256" key="7">
    <source>
        <dbReference type="RuleBase" id="RU369079"/>
    </source>
</evidence>
<evidence type="ECO:0000256" key="1">
    <source>
        <dbReference type="ARBA" id="ARBA00004429"/>
    </source>
</evidence>
<dbReference type="NCBIfam" id="TIGR00786">
    <property type="entry name" value="dctM"/>
    <property type="match status" value="1"/>
</dbReference>
<keyword evidence="10" id="KW-1185">Reference proteome</keyword>
<feature type="transmembrane region" description="Helical" evidence="7">
    <location>
        <begin position="265"/>
        <end position="286"/>
    </location>
</feature>
<feature type="transmembrane region" description="Helical" evidence="7">
    <location>
        <begin position="391"/>
        <end position="407"/>
    </location>
</feature>
<dbReference type="AlphaFoldDB" id="A0A0D6JHR7"/>
<evidence type="ECO:0000313" key="9">
    <source>
        <dbReference type="EMBL" id="CPR21142.1"/>
    </source>
</evidence>